<keyword evidence="2" id="KW-0489">Methyltransferase</keyword>
<keyword evidence="2" id="KW-0808">Transferase</keyword>
<proteinExistence type="predicted"/>
<evidence type="ECO:0000313" key="3">
    <source>
        <dbReference type="Proteomes" id="UP000306985"/>
    </source>
</evidence>
<dbReference type="SUPFAM" id="SSF53335">
    <property type="entry name" value="S-adenosyl-L-methionine-dependent methyltransferases"/>
    <property type="match status" value="1"/>
</dbReference>
<dbReference type="Gene3D" id="3.40.50.150">
    <property type="entry name" value="Vaccinia Virus protein VP39"/>
    <property type="match status" value="1"/>
</dbReference>
<sequence length="233" mass="24871">MFAERLAPSGTLDGVTSSPFAAGDFPAGFFSREDPSPDADFYDPPRLVTHIDDGAIAAVGDLYAELGLDGDAHGPRRVLDLMSSWVSHLRSAPAELVVLGMNAAELDANPVATERVVQDLNSDPTLPLPDASVDGVLCCVSIDYLVRPVEVLAEVARVLRPGGPVAITFSNRCFPTKAIRGWLLTDDAQHCAIVAEYLRLAGGFTEPEASLRTPSGRYHGDPLYAVVARREAD</sequence>
<evidence type="ECO:0000313" key="2">
    <source>
        <dbReference type="EMBL" id="TKV60920.1"/>
    </source>
</evidence>
<dbReference type="PANTHER" id="PTHR43036:SF2">
    <property type="entry name" value="OS04G0481300 PROTEIN"/>
    <property type="match status" value="1"/>
</dbReference>
<dbReference type="GO" id="GO:0032259">
    <property type="term" value="P:methylation"/>
    <property type="evidence" value="ECO:0007669"/>
    <property type="project" value="UniProtKB-KW"/>
</dbReference>
<dbReference type="PANTHER" id="PTHR43036">
    <property type="entry name" value="OSJNBB0011N17.9 PROTEIN"/>
    <property type="match status" value="1"/>
</dbReference>
<organism evidence="2 3">
    <name type="scientific">Nakamurella flava</name>
    <dbReference type="NCBI Taxonomy" id="2576308"/>
    <lineage>
        <taxon>Bacteria</taxon>
        <taxon>Bacillati</taxon>
        <taxon>Actinomycetota</taxon>
        <taxon>Actinomycetes</taxon>
        <taxon>Nakamurellales</taxon>
        <taxon>Nakamurellaceae</taxon>
        <taxon>Nakamurella</taxon>
    </lineage>
</organism>
<dbReference type="GO" id="GO:0008757">
    <property type="term" value="F:S-adenosylmethionine-dependent methyltransferase activity"/>
    <property type="evidence" value="ECO:0007669"/>
    <property type="project" value="InterPro"/>
</dbReference>
<evidence type="ECO:0000259" key="1">
    <source>
        <dbReference type="Pfam" id="PF08241"/>
    </source>
</evidence>
<dbReference type="AlphaFoldDB" id="A0A4U6QK99"/>
<dbReference type="InterPro" id="IPR029063">
    <property type="entry name" value="SAM-dependent_MTases_sf"/>
</dbReference>
<dbReference type="OrthoDB" id="3818442at2"/>
<reference evidence="2 3" key="1">
    <citation type="submission" date="2019-05" db="EMBL/GenBank/DDBJ databases">
        <title>Nakamurella sp. N5BH11, whole genome shotgun sequence.</title>
        <authorList>
            <person name="Tuo L."/>
        </authorList>
    </citation>
    <scope>NUCLEOTIDE SEQUENCE [LARGE SCALE GENOMIC DNA]</scope>
    <source>
        <strain evidence="2 3">N5BH11</strain>
    </source>
</reference>
<name>A0A4U6QK99_9ACTN</name>
<dbReference type="Pfam" id="PF08241">
    <property type="entry name" value="Methyltransf_11"/>
    <property type="match status" value="1"/>
</dbReference>
<gene>
    <name evidence="2" type="ORF">FDO65_04475</name>
</gene>
<dbReference type="Proteomes" id="UP000306985">
    <property type="component" value="Unassembled WGS sequence"/>
</dbReference>
<protein>
    <submittedName>
        <fullName evidence="2">Class I SAM-dependent methyltransferase</fullName>
    </submittedName>
</protein>
<keyword evidence="3" id="KW-1185">Reference proteome</keyword>
<dbReference type="CDD" id="cd02440">
    <property type="entry name" value="AdoMet_MTases"/>
    <property type="match status" value="1"/>
</dbReference>
<comment type="caution">
    <text evidence="2">The sequence shown here is derived from an EMBL/GenBank/DDBJ whole genome shotgun (WGS) entry which is preliminary data.</text>
</comment>
<feature type="domain" description="Methyltransferase type 11" evidence="1">
    <location>
        <begin position="114"/>
        <end position="166"/>
    </location>
</feature>
<dbReference type="InterPro" id="IPR013216">
    <property type="entry name" value="Methyltransf_11"/>
</dbReference>
<accession>A0A4U6QK99</accession>
<dbReference type="EMBL" id="SZZH01000001">
    <property type="protein sequence ID" value="TKV60920.1"/>
    <property type="molecule type" value="Genomic_DNA"/>
</dbReference>